<name>A0A6Y3UZX4_SALET</name>
<feature type="transmembrane region" description="Helical" evidence="1">
    <location>
        <begin position="93"/>
        <end position="121"/>
    </location>
</feature>
<dbReference type="EMBL" id="DAAFUS010000140">
    <property type="protein sequence ID" value="HAB1446458.1"/>
    <property type="molecule type" value="Genomic_DNA"/>
</dbReference>
<feature type="transmembrane region" description="Helical" evidence="1">
    <location>
        <begin position="45"/>
        <end position="69"/>
    </location>
</feature>
<evidence type="ECO:0000313" key="3">
    <source>
        <dbReference type="EMBL" id="HAB2032032.1"/>
    </source>
</evidence>
<gene>
    <name evidence="3" type="ORF">GB347_09150</name>
    <name evidence="4" type="ORF">GB615_08335</name>
    <name evidence="2" type="ORF">GBX16_22860</name>
</gene>
<protein>
    <submittedName>
        <fullName evidence="4">Uncharacterized protein</fullName>
    </submittedName>
</protein>
<evidence type="ECO:0000256" key="1">
    <source>
        <dbReference type="SAM" id="Phobius"/>
    </source>
</evidence>
<keyword evidence="1" id="KW-1133">Transmembrane helix</keyword>
<accession>A0A6Y3UZX4</accession>
<feature type="transmembrane region" description="Helical" evidence="1">
    <location>
        <begin position="6"/>
        <end position="24"/>
    </location>
</feature>
<evidence type="ECO:0000313" key="4">
    <source>
        <dbReference type="EMBL" id="HAB5338364.1"/>
    </source>
</evidence>
<reference evidence="4" key="1">
    <citation type="journal article" date="2018" name="Genome Biol.">
        <title>SKESA: strategic k-mer extension for scrupulous assemblies.</title>
        <authorList>
            <person name="Souvorov A."/>
            <person name="Agarwala R."/>
            <person name="Lipman D.J."/>
        </authorList>
    </citation>
    <scope>NUCLEOTIDE SEQUENCE</scope>
    <source>
        <strain evidence="4">Salmonella enterica</strain>
    </source>
</reference>
<sequence length="122" mass="13364">MIGYAIGSLFGMMAISSIYGLIYTKISKALSLKISQAWAHRPARFIILLILAAQVIICLGMNFISWYLLYQGATFVPYASGYGYDYTGADKIVTAWVVFGFAMAISILSDILKGILVLTFAD</sequence>
<keyword evidence="1" id="KW-0812">Transmembrane</keyword>
<dbReference type="EMBL" id="DAAFYN010000021">
    <property type="protein sequence ID" value="HAB2032032.1"/>
    <property type="molecule type" value="Genomic_DNA"/>
</dbReference>
<comment type="caution">
    <text evidence="4">The sequence shown here is derived from an EMBL/GenBank/DDBJ whole genome shotgun (WGS) entry which is preliminary data.</text>
</comment>
<keyword evidence="1" id="KW-0472">Membrane</keyword>
<dbReference type="EMBL" id="DAAHAT010000007">
    <property type="protein sequence ID" value="HAB5338364.1"/>
    <property type="molecule type" value="Genomic_DNA"/>
</dbReference>
<proteinExistence type="predicted"/>
<reference evidence="4" key="2">
    <citation type="submission" date="2019-10" db="EMBL/GenBank/DDBJ databases">
        <authorList>
            <consortium name="NCBI Pathogen Detection Project"/>
        </authorList>
    </citation>
    <scope>NUCLEOTIDE SEQUENCE</scope>
    <source>
        <strain evidence="4">Salmonella enterica</strain>
    </source>
</reference>
<organism evidence="4">
    <name type="scientific">Salmonella enterica subsp. enterica serovar Mbandaka</name>
    <dbReference type="NCBI Taxonomy" id="192954"/>
    <lineage>
        <taxon>Bacteria</taxon>
        <taxon>Pseudomonadati</taxon>
        <taxon>Pseudomonadota</taxon>
        <taxon>Gammaproteobacteria</taxon>
        <taxon>Enterobacterales</taxon>
        <taxon>Enterobacteriaceae</taxon>
        <taxon>Salmonella</taxon>
    </lineage>
</organism>
<evidence type="ECO:0000313" key="2">
    <source>
        <dbReference type="EMBL" id="HAB1446458.1"/>
    </source>
</evidence>
<dbReference type="AlphaFoldDB" id="A0A6Y3UZX4"/>